<protein>
    <submittedName>
        <fullName evidence="2">Uncharacterized protein</fullName>
    </submittedName>
</protein>
<dbReference type="EMBL" id="CM026421">
    <property type="protein sequence ID" value="KAG0591203.1"/>
    <property type="molecule type" value="Genomic_DNA"/>
</dbReference>
<keyword evidence="1" id="KW-0812">Transmembrane</keyword>
<keyword evidence="1" id="KW-0472">Membrane</keyword>
<name>A0A8T0J8K1_CERPU</name>
<keyword evidence="3" id="KW-1185">Reference proteome</keyword>
<sequence length="80" mass="9104">MLTNRLGCFVPVTVFQVALISRKTFFGGDGGHSSAASREVFLRAFHSVEAKKDFLQYPHMLFFYCTMGVLIGFFLKYILE</sequence>
<proteinExistence type="predicted"/>
<organism evidence="2 3">
    <name type="scientific">Ceratodon purpureus</name>
    <name type="common">Fire moss</name>
    <name type="synonym">Dicranum purpureum</name>
    <dbReference type="NCBI Taxonomy" id="3225"/>
    <lineage>
        <taxon>Eukaryota</taxon>
        <taxon>Viridiplantae</taxon>
        <taxon>Streptophyta</taxon>
        <taxon>Embryophyta</taxon>
        <taxon>Bryophyta</taxon>
        <taxon>Bryophytina</taxon>
        <taxon>Bryopsida</taxon>
        <taxon>Dicranidae</taxon>
        <taxon>Pseudoditrichales</taxon>
        <taxon>Ditrichaceae</taxon>
        <taxon>Ceratodon</taxon>
    </lineage>
</organism>
<dbReference type="AlphaFoldDB" id="A0A8T0J8K1"/>
<feature type="transmembrane region" description="Helical" evidence="1">
    <location>
        <begin position="61"/>
        <end position="79"/>
    </location>
</feature>
<accession>A0A8T0J8K1</accession>
<gene>
    <name evidence="2" type="ORF">KC19_1G157800</name>
</gene>
<evidence type="ECO:0000256" key="1">
    <source>
        <dbReference type="SAM" id="Phobius"/>
    </source>
</evidence>
<keyword evidence="1" id="KW-1133">Transmembrane helix</keyword>
<evidence type="ECO:0000313" key="3">
    <source>
        <dbReference type="Proteomes" id="UP000822688"/>
    </source>
</evidence>
<reference evidence="2" key="1">
    <citation type="submission" date="2020-06" db="EMBL/GenBank/DDBJ databases">
        <title>WGS assembly of Ceratodon purpureus strain R40.</title>
        <authorList>
            <person name="Carey S.B."/>
            <person name="Jenkins J."/>
            <person name="Shu S."/>
            <person name="Lovell J.T."/>
            <person name="Sreedasyam A."/>
            <person name="Maumus F."/>
            <person name="Tiley G.P."/>
            <person name="Fernandez-Pozo N."/>
            <person name="Barry K."/>
            <person name="Chen C."/>
            <person name="Wang M."/>
            <person name="Lipzen A."/>
            <person name="Daum C."/>
            <person name="Saski C.A."/>
            <person name="Payton A.C."/>
            <person name="Mcbreen J.C."/>
            <person name="Conrad R.E."/>
            <person name="Kollar L.M."/>
            <person name="Olsson S."/>
            <person name="Huttunen S."/>
            <person name="Landis J.B."/>
            <person name="Wickett N.J."/>
            <person name="Johnson M.G."/>
            <person name="Rensing S.A."/>
            <person name="Grimwood J."/>
            <person name="Schmutz J."/>
            <person name="Mcdaniel S.F."/>
        </authorList>
    </citation>
    <scope>NUCLEOTIDE SEQUENCE</scope>
    <source>
        <strain evidence="2">R40</strain>
    </source>
</reference>
<evidence type="ECO:0000313" key="2">
    <source>
        <dbReference type="EMBL" id="KAG0591203.1"/>
    </source>
</evidence>
<comment type="caution">
    <text evidence="2">The sequence shown here is derived from an EMBL/GenBank/DDBJ whole genome shotgun (WGS) entry which is preliminary data.</text>
</comment>
<dbReference type="Proteomes" id="UP000822688">
    <property type="component" value="Chromosome 1"/>
</dbReference>